<gene>
    <name evidence="1" type="ORF">chiPu_0013396</name>
</gene>
<dbReference type="AlphaFoldDB" id="A0A401SWY9"/>
<reference evidence="1 2" key="1">
    <citation type="journal article" date="2018" name="Nat. Ecol. Evol.">
        <title>Shark genomes provide insights into elasmobranch evolution and the origin of vertebrates.</title>
        <authorList>
            <person name="Hara Y"/>
            <person name="Yamaguchi K"/>
            <person name="Onimaru K"/>
            <person name="Kadota M"/>
            <person name="Koyanagi M"/>
            <person name="Keeley SD"/>
            <person name="Tatsumi K"/>
            <person name="Tanaka K"/>
            <person name="Motone F"/>
            <person name="Kageyama Y"/>
            <person name="Nozu R"/>
            <person name="Adachi N"/>
            <person name="Nishimura O"/>
            <person name="Nakagawa R"/>
            <person name="Tanegashima C"/>
            <person name="Kiyatake I"/>
            <person name="Matsumoto R"/>
            <person name="Murakumo K"/>
            <person name="Nishida K"/>
            <person name="Terakita A"/>
            <person name="Kuratani S"/>
            <person name="Sato K"/>
            <person name="Hyodo S Kuraku.S."/>
        </authorList>
    </citation>
    <scope>NUCLEOTIDE SEQUENCE [LARGE SCALE GENOMIC DNA]</scope>
</reference>
<proteinExistence type="predicted"/>
<dbReference type="EMBL" id="BEZZ01000643">
    <property type="protein sequence ID" value="GCC34919.1"/>
    <property type="molecule type" value="Genomic_DNA"/>
</dbReference>
<protein>
    <submittedName>
        <fullName evidence="1">Uncharacterized protein</fullName>
    </submittedName>
</protein>
<dbReference type="Proteomes" id="UP000287033">
    <property type="component" value="Unassembled WGS sequence"/>
</dbReference>
<accession>A0A401SWY9</accession>
<comment type="caution">
    <text evidence="1">The sequence shown here is derived from an EMBL/GenBank/DDBJ whole genome shotgun (WGS) entry which is preliminary data.</text>
</comment>
<sequence>MDSNGVAVAGPSGEVTPRVRAACFRAWSRLSVELLVRRRSSAQLGDSSDLFQPVLWRGEGGAGIDVRTS</sequence>
<name>A0A401SWY9_CHIPU</name>
<keyword evidence="2" id="KW-1185">Reference proteome</keyword>
<organism evidence="1 2">
    <name type="scientific">Chiloscyllium punctatum</name>
    <name type="common">Brownbanded bambooshark</name>
    <name type="synonym">Hemiscyllium punctatum</name>
    <dbReference type="NCBI Taxonomy" id="137246"/>
    <lineage>
        <taxon>Eukaryota</taxon>
        <taxon>Metazoa</taxon>
        <taxon>Chordata</taxon>
        <taxon>Craniata</taxon>
        <taxon>Vertebrata</taxon>
        <taxon>Chondrichthyes</taxon>
        <taxon>Elasmobranchii</taxon>
        <taxon>Galeomorphii</taxon>
        <taxon>Galeoidea</taxon>
        <taxon>Orectolobiformes</taxon>
        <taxon>Hemiscylliidae</taxon>
        <taxon>Chiloscyllium</taxon>
    </lineage>
</organism>
<evidence type="ECO:0000313" key="2">
    <source>
        <dbReference type="Proteomes" id="UP000287033"/>
    </source>
</evidence>
<evidence type="ECO:0000313" key="1">
    <source>
        <dbReference type="EMBL" id="GCC34919.1"/>
    </source>
</evidence>